<dbReference type="Proteomes" id="UP001500665">
    <property type="component" value="Unassembled WGS sequence"/>
</dbReference>
<protein>
    <recommendedName>
        <fullName evidence="3">DUF4440 domain-containing protein</fullName>
    </recommendedName>
</protein>
<organism evidence="1 2">
    <name type="scientific">Actinocorallia libanotica</name>
    <dbReference type="NCBI Taxonomy" id="46162"/>
    <lineage>
        <taxon>Bacteria</taxon>
        <taxon>Bacillati</taxon>
        <taxon>Actinomycetota</taxon>
        <taxon>Actinomycetes</taxon>
        <taxon>Streptosporangiales</taxon>
        <taxon>Thermomonosporaceae</taxon>
        <taxon>Actinocorallia</taxon>
    </lineage>
</organism>
<evidence type="ECO:0000313" key="2">
    <source>
        <dbReference type="Proteomes" id="UP001500665"/>
    </source>
</evidence>
<dbReference type="EMBL" id="BAAAHH010000011">
    <property type="protein sequence ID" value="GAA0952106.1"/>
    <property type="molecule type" value="Genomic_DNA"/>
</dbReference>
<reference evidence="1 2" key="1">
    <citation type="journal article" date="2019" name="Int. J. Syst. Evol. Microbiol.">
        <title>The Global Catalogue of Microorganisms (GCM) 10K type strain sequencing project: providing services to taxonomists for standard genome sequencing and annotation.</title>
        <authorList>
            <consortium name="The Broad Institute Genomics Platform"/>
            <consortium name="The Broad Institute Genome Sequencing Center for Infectious Disease"/>
            <person name="Wu L."/>
            <person name="Ma J."/>
        </authorList>
    </citation>
    <scope>NUCLEOTIDE SEQUENCE [LARGE SCALE GENOMIC DNA]</scope>
    <source>
        <strain evidence="1 2">JCM 10696</strain>
    </source>
</reference>
<evidence type="ECO:0008006" key="3">
    <source>
        <dbReference type="Google" id="ProtNLM"/>
    </source>
</evidence>
<name>A0ABN1R5B4_9ACTN</name>
<gene>
    <name evidence="1" type="ORF">GCM10009550_32520</name>
</gene>
<accession>A0ABN1R5B4</accession>
<keyword evidence="2" id="KW-1185">Reference proteome</keyword>
<evidence type="ECO:0000313" key="1">
    <source>
        <dbReference type="EMBL" id="GAA0952106.1"/>
    </source>
</evidence>
<proteinExistence type="predicted"/>
<dbReference type="RefSeq" id="WP_344241572.1">
    <property type="nucleotide sequence ID" value="NZ_BAAAHH010000011.1"/>
</dbReference>
<sequence>MSEEAREFRARYERHVQFVLDGDLTSALADMVQENMPKMFEGVTVPGGNVVSLRVLDVRKEGEAWVGDTVYVTEDGPIGLRSFWESRDGVWLAAALENFPVPQDA</sequence>
<comment type="caution">
    <text evidence="1">The sequence shown here is derived from an EMBL/GenBank/DDBJ whole genome shotgun (WGS) entry which is preliminary data.</text>
</comment>